<dbReference type="RefSeq" id="XP_013330792.1">
    <property type="nucleotide sequence ID" value="XM_013475338.1"/>
</dbReference>
<dbReference type="STRING" id="1408163.A0A0F4Z1F6"/>
<dbReference type="OrthoDB" id="10262656at2759"/>
<protein>
    <recommendedName>
        <fullName evidence="5">Arylsulfotransferase</fullName>
    </recommendedName>
</protein>
<dbReference type="InterPro" id="IPR039535">
    <property type="entry name" value="ASST-like"/>
</dbReference>
<dbReference type="PANTHER" id="PTHR35340">
    <property type="entry name" value="PQQ ENZYME REPEAT PROTEIN-RELATED"/>
    <property type="match status" value="1"/>
</dbReference>
<name>A0A0F4Z1F6_RASE3</name>
<keyword evidence="2" id="KW-0812">Transmembrane</keyword>
<feature type="compositionally biased region" description="Polar residues" evidence="1">
    <location>
        <begin position="37"/>
        <end position="52"/>
    </location>
</feature>
<evidence type="ECO:0008006" key="5">
    <source>
        <dbReference type="Google" id="ProtNLM"/>
    </source>
</evidence>
<gene>
    <name evidence="3" type="ORF">T310_1719</name>
</gene>
<evidence type="ECO:0000313" key="3">
    <source>
        <dbReference type="EMBL" id="KKA24180.1"/>
    </source>
</evidence>
<dbReference type="EMBL" id="LASV01000072">
    <property type="protein sequence ID" value="KKA24180.1"/>
    <property type="molecule type" value="Genomic_DNA"/>
</dbReference>
<feature type="region of interest" description="Disordered" evidence="1">
    <location>
        <begin position="1"/>
        <end position="54"/>
    </location>
</feature>
<dbReference type="Pfam" id="PF14269">
    <property type="entry name" value="Arylsulfotran_2"/>
    <property type="match status" value="1"/>
</dbReference>
<feature type="transmembrane region" description="Helical" evidence="2">
    <location>
        <begin position="751"/>
        <end position="770"/>
    </location>
</feature>
<dbReference type="PANTHER" id="PTHR35340:SF9">
    <property type="entry name" value="ASST-DOMAIN-CONTAINING PROTEIN"/>
    <property type="match status" value="1"/>
</dbReference>
<feature type="region of interest" description="Disordered" evidence="1">
    <location>
        <begin position="71"/>
        <end position="92"/>
    </location>
</feature>
<feature type="region of interest" description="Disordered" evidence="1">
    <location>
        <begin position="776"/>
        <end position="807"/>
    </location>
</feature>
<evidence type="ECO:0000256" key="2">
    <source>
        <dbReference type="SAM" id="Phobius"/>
    </source>
</evidence>
<feature type="compositionally biased region" description="Basic residues" evidence="1">
    <location>
        <begin position="794"/>
        <end position="807"/>
    </location>
</feature>
<accession>A0A0F4Z1F6</accession>
<reference evidence="3 4" key="1">
    <citation type="submission" date="2015-04" db="EMBL/GenBank/DDBJ databases">
        <authorList>
            <person name="Heijne W.H."/>
            <person name="Fedorova N.D."/>
            <person name="Nierman W.C."/>
            <person name="Vollebregt A.W."/>
            <person name="Zhao Z."/>
            <person name="Wu L."/>
            <person name="Kumar M."/>
            <person name="Stam H."/>
            <person name="van den Berg M.A."/>
            <person name="Pel H.J."/>
        </authorList>
    </citation>
    <scope>NUCLEOTIDE SEQUENCE [LARGE SCALE GENOMIC DNA]</scope>
    <source>
        <strain evidence="3 4">CBS 393.64</strain>
    </source>
</reference>
<evidence type="ECO:0000313" key="4">
    <source>
        <dbReference type="Proteomes" id="UP000053958"/>
    </source>
</evidence>
<evidence type="ECO:0000256" key="1">
    <source>
        <dbReference type="SAM" id="MobiDB-lite"/>
    </source>
</evidence>
<dbReference type="Proteomes" id="UP000053958">
    <property type="component" value="Unassembled WGS sequence"/>
</dbReference>
<dbReference type="InterPro" id="IPR053143">
    <property type="entry name" value="Arylsulfate_ST"/>
</dbReference>
<organism evidence="3 4">
    <name type="scientific">Rasamsonia emersonii (strain ATCC 16479 / CBS 393.64 / IMI 116815)</name>
    <dbReference type="NCBI Taxonomy" id="1408163"/>
    <lineage>
        <taxon>Eukaryota</taxon>
        <taxon>Fungi</taxon>
        <taxon>Dikarya</taxon>
        <taxon>Ascomycota</taxon>
        <taxon>Pezizomycotina</taxon>
        <taxon>Eurotiomycetes</taxon>
        <taxon>Eurotiomycetidae</taxon>
        <taxon>Eurotiales</taxon>
        <taxon>Trichocomaceae</taxon>
        <taxon>Rasamsonia</taxon>
    </lineage>
</organism>
<dbReference type="AlphaFoldDB" id="A0A0F4Z1F6"/>
<sequence>MNLALPRKLAWTSRPTTCPDRQGSGSRLKQRRKEPLQTPSRGGNSATKLDAQSTTSTTVAVSLYKLRSEGPVQQFRPDIQPQTSSSEPNFDADDADTAFFSASLGIAHHALTCLPHKKLSVATHPHIPRLLSPQGRGKGCNVDFDQLDSIGDATLDTPTRYTNFIISGPSLFWIDILPASFSQHRALASSSSNAKPSMVRIRCPLRTSSPLIAIQLVILLLCILLTGNGVVADNITQPISVFKSRPDLYPPILTLELSDQARLSPGYIFVSPYEAENPGPYIYDNEGNLVWSGWGQSGPGNAHAPHIVRSVQAGGGMSSADMHEFKLINGGKTALMTIYQQRQYDMSRWNIRTGMAWIMESIFQEVDVETSKVLFEWRSLDHVDPTVSYTQPASTDTSGDGLNPHSPWDYFHINSIDKNEDGDYLISSRHTCAIYKISGKDGSVIWRLGGANPSFTNINFSFSQQHDARWLLENKTHTVLSLYNNGYNGFTKTHDYSSGMIIVIDHVSKTATQVREYVPPGLTLLSSSQGNLQVLPNNNIFIGWGNNPFVSEYSENGELLLWGYLAKEVTMNYRAQKFDWDGNPTDSPALWAYSKGVAEDSPTTLYVSWNGATRVRWWRFYGSMQQQGPFKLLGMAYKNGFETEYTYDNYTAWCYAEALDGDGQVLGRSTTRMTFVPSPELSSFCGDAFCENAPAYGYPGEDDPSPIIPPPIQYPPEGYSSGNYTGTTPSTTVGGAGYVYGYSRPLQNASWITSAAWVVVVGVIVIVLALRCRRRSGRDGHSSDSEDESGNSVRTRRPRSSSGKNKARWWHWGRWRQTPQKYYALDSIGERGES</sequence>
<dbReference type="GeneID" id="25314070"/>
<keyword evidence="4" id="KW-1185">Reference proteome</keyword>
<comment type="caution">
    <text evidence="3">The sequence shown here is derived from an EMBL/GenBank/DDBJ whole genome shotgun (WGS) entry which is preliminary data.</text>
</comment>
<keyword evidence="2" id="KW-0472">Membrane</keyword>
<keyword evidence="2" id="KW-1133">Transmembrane helix</keyword>
<proteinExistence type="predicted"/>